<protein>
    <submittedName>
        <fullName evidence="1">Uncharacterized protein</fullName>
    </submittedName>
</protein>
<organism evidence="1 2">
    <name type="scientific">Pontibacter indicus</name>
    <dbReference type="NCBI Taxonomy" id="1317125"/>
    <lineage>
        <taxon>Bacteria</taxon>
        <taxon>Pseudomonadati</taxon>
        <taxon>Bacteroidota</taxon>
        <taxon>Cytophagia</taxon>
        <taxon>Cytophagales</taxon>
        <taxon>Hymenobacteraceae</taxon>
        <taxon>Pontibacter</taxon>
    </lineage>
</organism>
<dbReference type="EMBL" id="FTPP01000001">
    <property type="protein sequence ID" value="SIT76122.1"/>
    <property type="molecule type" value="Genomic_DNA"/>
</dbReference>
<dbReference type="Proteomes" id="UP000187181">
    <property type="component" value="Unassembled WGS sequence"/>
</dbReference>
<sequence>MKKLLVTTLMVFGTVFGVFATGNNITVVAEKRANHLSEQMIRELRLNNYQANKVREINLDVAAKITAIEQKNAGNEQLIAEECKGVLAARDLQFEDILSTVQYNDYFGDRKMYSKVDREFVASLDQTGSQDLASDQKAEKNALASNVN</sequence>
<dbReference type="OrthoDB" id="893112at2"/>
<evidence type="ECO:0000313" key="1">
    <source>
        <dbReference type="EMBL" id="SIT76122.1"/>
    </source>
</evidence>
<dbReference type="RefSeq" id="WP_076665731.1">
    <property type="nucleotide sequence ID" value="NZ_FTPP01000001.1"/>
</dbReference>
<evidence type="ECO:0000313" key="2">
    <source>
        <dbReference type="Proteomes" id="UP000187181"/>
    </source>
</evidence>
<reference evidence="2" key="1">
    <citation type="submission" date="2017-01" db="EMBL/GenBank/DDBJ databases">
        <authorList>
            <person name="Varghese N."/>
            <person name="Submissions S."/>
        </authorList>
    </citation>
    <scope>NUCLEOTIDE SEQUENCE [LARGE SCALE GENOMIC DNA]</scope>
    <source>
        <strain evidence="2">LP100</strain>
    </source>
</reference>
<proteinExistence type="predicted"/>
<dbReference type="AlphaFoldDB" id="A0A1R3WDY5"/>
<dbReference type="STRING" id="1317125.SAMN05444128_0293"/>
<name>A0A1R3WDY5_9BACT</name>
<keyword evidence="2" id="KW-1185">Reference proteome</keyword>
<gene>
    <name evidence="1" type="ORF">SAMN05444128_0293</name>
</gene>
<accession>A0A1R3WDY5</accession>